<dbReference type="EMBL" id="CP040908">
    <property type="protein sequence ID" value="QLL56890.1"/>
    <property type="molecule type" value="Genomic_DNA"/>
</dbReference>
<dbReference type="Gene3D" id="3.40.50.2000">
    <property type="entry name" value="Glycogen Phosphorylase B"/>
    <property type="match status" value="1"/>
</dbReference>
<organism evidence="1 2">
    <name type="scientific">Empedobacter falsenii</name>
    <dbReference type="NCBI Taxonomy" id="343874"/>
    <lineage>
        <taxon>Bacteria</taxon>
        <taxon>Pseudomonadati</taxon>
        <taxon>Bacteroidota</taxon>
        <taxon>Flavobacteriia</taxon>
        <taxon>Flavobacteriales</taxon>
        <taxon>Weeksellaceae</taxon>
        <taxon>Empedobacter</taxon>
    </lineage>
</organism>
<dbReference type="Proteomes" id="UP000510643">
    <property type="component" value="Chromosome"/>
</dbReference>
<dbReference type="GeneID" id="78400155"/>
<dbReference type="SUPFAM" id="SSF53756">
    <property type="entry name" value="UDP-Glycosyltransferase/glycogen phosphorylase"/>
    <property type="match status" value="1"/>
</dbReference>
<dbReference type="AlphaFoldDB" id="A0A7H9DPD4"/>
<accession>A0A7H9DPD4</accession>
<dbReference type="GO" id="GO:0016740">
    <property type="term" value="F:transferase activity"/>
    <property type="evidence" value="ECO:0007669"/>
    <property type="project" value="UniProtKB-KW"/>
</dbReference>
<keyword evidence="1" id="KW-0808">Transferase</keyword>
<evidence type="ECO:0000313" key="2">
    <source>
        <dbReference type="Proteomes" id="UP000510643"/>
    </source>
</evidence>
<evidence type="ECO:0000313" key="1">
    <source>
        <dbReference type="EMBL" id="QLL56890.1"/>
    </source>
</evidence>
<reference evidence="1 2" key="1">
    <citation type="submission" date="2019-06" db="EMBL/GenBank/DDBJ databases">
        <title>Emergence of pandrug resistant Empedobacter falsenii in China.</title>
        <authorList>
            <person name="Dong N."/>
            <person name="Chen S."/>
            <person name="Zhang R."/>
        </authorList>
    </citation>
    <scope>NUCLEOTIDE SEQUENCE [LARGE SCALE GENOMIC DNA]</scope>
    <source>
        <strain evidence="1 2">1681-1</strain>
    </source>
</reference>
<protein>
    <submittedName>
        <fullName evidence="1">Glycosyltransferase</fullName>
    </submittedName>
</protein>
<sequence length="508" mass="60079">MSVIQENNRYLKKNIKIAKLLYHQGLYEDCINQIEKTAQFAWHFYSGIYRSNKLENLLNDIGSQLVYNNSKKIIRNNLGKFKIIHICSEVYETGGHTKLMYNWINVDSEHDHSIATTRLSLDQLKNLTKFYTSSINESNLYSVKTDSKIESAKQLTNILSEGYDLIVLHTHPDDCLVNLVFSNPQLEIPVFMVNHADHVFWLGASVIDVLLQIRETNISADKLRRQLKNQFFLPIPIVLEENKTPNVLKDYKIINLLSTGSYYKYLPDGKYNFLEEMKRLVNKFQNVVVHIVGIDKDSDYALQYKHERIIYHGLINQEKLEIIEDKTDIYLEGFPTPSFMSLLKPALKKIPFQLHYNPSLVYKLFNDDSEYYIDYPNNIEEWRKAIEKLINNEEYRSIVAQKQFEYVSQSYQLSSWKEKIAELYKNSKILVHHINKENKDIYIEGENESKIALLEYDVKISHFQYTEKLNLLSKLQVYYYSKHKHNKIHYQLSSGIYYYLKNKDTRFF</sequence>
<proteinExistence type="predicted"/>
<dbReference type="KEGG" id="efal:FH779_01770"/>
<gene>
    <name evidence="1" type="ORF">FH779_01770</name>
</gene>
<keyword evidence="2" id="KW-1185">Reference proteome</keyword>
<dbReference type="RefSeq" id="WP_180905843.1">
    <property type="nucleotide sequence ID" value="NZ_CP040908.1"/>
</dbReference>
<name>A0A7H9DPD4_9FLAO</name>